<organism evidence="1 2">
    <name type="scientific">Streptomyces liliiviolaceus</name>
    <dbReference type="NCBI Taxonomy" id="2823109"/>
    <lineage>
        <taxon>Bacteria</taxon>
        <taxon>Bacillati</taxon>
        <taxon>Actinomycetota</taxon>
        <taxon>Actinomycetes</taxon>
        <taxon>Kitasatosporales</taxon>
        <taxon>Streptomycetaceae</taxon>
        <taxon>Streptomyces</taxon>
    </lineage>
</organism>
<protein>
    <submittedName>
        <fullName evidence="1">2'-5' RNA ligase family protein</fullName>
    </submittedName>
</protein>
<sequence length="179" mass="19664">METVELLPDATTERTVRGVWRRLSDAGLPSQATHRHPTNRPHLTLATADTLVPEVRVRLQDALAVLPVPLRLDGTVRFASRTPVLAWAVRPDEALLHLHEAVWRILCDTPSCGRLNPIHAPERWQPHITLARGHDAARPGTPLFSAAPGEPDDALTGQWVDARTYDSVVRSATPLGQSS</sequence>
<dbReference type="AlphaFoldDB" id="A0A941B8J2"/>
<keyword evidence="1" id="KW-0436">Ligase</keyword>
<dbReference type="Proteomes" id="UP000677413">
    <property type="component" value="Unassembled WGS sequence"/>
</dbReference>
<name>A0A941B8J2_9ACTN</name>
<dbReference type="GO" id="GO:0016874">
    <property type="term" value="F:ligase activity"/>
    <property type="evidence" value="ECO:0007669"/>
    <property type="project" value="UniProtKB-KW"/>
</dbReference>
<reference evidence="1 2" key="1">
    <citation type="submission" date="2021-04" db="EMBL/GenBank/DDBJ databases">
        <authorList>
            <person name="Tang X."/>
            <person name="Zhou X."/>
            <person name="Chen X."/>
            <person name="Cernava T."/>
            <person name="Zhang C."/>
        </authorList>
    </citation>
    <scope>NUCLEOTIDE SEQUENCE [LARGE SCALE GENOMIC DNA]</scope>
    <source>
        <strain evidence="1 2">BH-SS-21</strain>
    </source>
</reference>
<dbReference type="RefSeq" id="WP_210885211.1">
    <property type="nucleotide sequence ID" value="NZ_JAGPYQ010000001.1"/>
</dbReference>
<dbReference type="Gene3D" id="3.90.1140.10">
    <property type="entry name" value="Cyclic phosphodiesterase"/>
    <property type="match status" value="1"/>
</dbReference>
<proteinExistence type="predicted"/>
<dbReference type="Pfam" id="PF13563">
    <property type="entry name" value="2_5_RNA_ligase2"/>
    <property type="match status" value="1"/>
</dbReference>
<keyword evidence="2" id="KW-1185">Reference proteome</keyword>
<gene>
    <name evidence="1" type="ORF">J8N05_22245</name>
</gene>
<comment type="caution">
    <text evidence="1">The sequence shown here is derived from an EMBL/GenBank/DDBJ whole genome shotgun (WGS) entry which is preliminary data.</text>
</comment>
<accession>A0A941B8J2</accession>
<dbReference type="InterPro" id="IPR009097">
    <property type="entry name" value="Cyclic_Pdiesterase"/>
</dbReference>
<evidence type="ECO:0000313" key="2">
    <source>
        <dbReference type="Proteomes" id="UP000677413"/>
    </source>
</evidence>
<evidence type="ECO:0000313" key="1">
    <source>
        <dbReference type="EMBL" id="MBQ0850887.1"/>
    </source>
</evidence>
<dbReference type="SUPFAM" id="SSF55144">
    <property type="entry name" value="LigT-like"/>
    <property type="match status" value="1"/>
</dbReference>
<dbReference type="EMBL" id="JAGPYQ010000001">
    <property type="protein sequence ID" value="MBQ0850887.1"/>
    <property type="molecule type" value="Genomic_DNA"/>
</dbReference>